<sequence>MILGLVGVGGRGVVPGRALFSADATGFALHGESLFLVWPRKSNPKEGHPRRQAPAAPGFPPSVVISGGRHEGPSMALAALGFGILRRSTSCIHAVVAASMPLDPFHADSARPDEGGMGAVPTSGKGQMKSQEPGAFFGIDPESPGNTPIPCRSEFIRDRCRYEVSGAARVANEFAPTLSLAPCRNEFACDWGRHGASGVSPVPCPRRSRGRMTGRAFSLRGQRESDSPCKAKPVASAEESTWPGTKLPRQHPKTPSLSGKESAPAWHQGQKLTRSMNES</sequence>
<organism evidence="2 3">
    <name type="scientific">Azotobacter chroococcum</name>
    <dbReference type="NCBI Taxonomy" id="353"/>
    <lineage>
        <taxon>Bacteria</taxon>
        <taxon>Pseudomonadati</taxon>
        <taxon>Pseudomonadota</taxon>
        <taxon>Gammaproteobacteria</taxon>
        <taxon>Pseudomonadales</taxon>
        <taxon>Pseudomonadaceae</taxon>
        <taxon>Azotobacter</taxon>
    </lineage>
</organism>
<feature type="compositionally biased region" description="Polar residues" evidence="1">
    <location>
        <begin position="270"/>
        <end position="279"/>
    </location>
</feature>
<feature type="region of interest" description="Disordered" evidence="1">
    <location>
        <begin position="198"/>
        <end position="279"/>
    </location>
</feature>
<dbReference type="AlphaFoldDB" id="A0A4R1PNI5"/>
<reference evidence="2 3" key="1">
    <citation type="submission" date="2019-03" db="EMBL/GenBank/DDBJ databases">
        <title>Genomic Encyclopedia of Type Strains, Phase IV (KMG-IV): sequencing the most valuable type-strain genomes for metagenomic binning, comparative biology and taxonomic classification.</title>
        <authorList>
            <person name="Goeker M."/>
        </authorList>
    </citation>
    <scope>NUCLEOTIDE SEQUENCE [LARGE SCALE GENOMIC DNA]</scope>
    <source>
        <strain evidence="2 3">DSM 2286</strain>
    </source>
</reference>
<feature type="region of interest" description="Disordered" evidence="1">
    <location>
        <begin position="110"/>
        <end position="130"/>
    </location>
</feature>
<name>A0A4R1PNI5_9GAMM</name>
<evidence type="ECO:0000313" key="2">
    <source>
        <dbReference type="EMBL" id="TCL29617.1"/>
    </source>
</evidence>
<evidence type="ECO:0000256" key="1">
    <source>
        <dbReference type="SAM" id="MobiDB-lite"/>
    </source>
</evidence>
<gene>
    <name evidence="2" type="ORF">EV691_11661</name>
</gene>
<evidence type="ECO:0000313" key="3">
    <source>
        <dbReference type="Proteomes" id="UP000295169"/>
    </source>
</evidence>
<protein>
    <submittedName>
        <fullName evidence="2">Uncharacterized protein</fullName>
    </submittedName>
</protein>
<dbReference type="EMBL" id="SMMU01000016">
    <property type="protein sequence ID" value="TCL29617.1"/>
    <property type="molecule type" value="Genomic_DNA"/>
</dbReference>
<proteinExistence type="predicted"/>
<comment type="caution">
    <text evidence="2">The sequence shown here is derived from an EMBL/GenBank/DDBJ whole genome shotgun (WGS) entry which is preliminary data.</text>
</comment>
<dbReference type="Proteomes" id="UP000295169">
    <property type="component" value="Unassembled WGS sequence"/>
</dbReference>
<accession>A0A4R1PNI5</accession>